<feature type="chain" id="PRO_5009601892" evidence="1">
    <location>
        <begin position="18"/>
        <end position="188"/>
    </location>
</feature>
<dbReference type="Proteomes" id="UP000176998">
    <property type="component" value="Unassembled WGS sequence"/>
</dbReference>
<evidence type="ECO:0000313" key="2">
    <source>
        <dbReference type="EMBL" id="OHE90218.1"/>
    </source>
</evidence>
<evidence type="ECO:0000313" key="3">
    <source>
        <dbReference type="Proteomes" id="UP000176998"/>
    </source>
</evidence>
<dbReference type="GeneID" id="34567607"/>
<organism evidence="2 3">
    <name type="scientific">Colletotrichum orchidophilum</name>
    <dbReference type="NCBI Taxonomy" id="1209926"/>
    <lineage>
        <taxon>Eukaryota</taxon>
        <taxon>Fungi</taxon>
        <taxon>Dikarya</taxon>
        <taxon>Ascomycota</taxon>
        <taxon>Pezizomycotina</taxon>
        <taxon>Sordariomycetes</taxon>
        <taxon>Hypocreomycetidae</taxon>
        <taxon>Glomerellales</taxon>
        <taxon>Glomerellaceae</taxon>
        <taxon>Colletotrichum</taxon>
    </lineage>
</organism>
<keyword evidence="3" id="KW-1185">Reference proteome</keyword>
<sequence>MRGLYLLVLGAITLCIALPNDSPESNHPTYTQETRNLYNETSRLPHEVKLVPRATTDAYKVVQAAIPTQLIPGDYYFFMNCETVEPGYRYSGGLEGGQYVVDKVGCSHVGVVFGHVSDSGDDFEGWYLHPKAKIRTSWTGGSRIFQSVDWEQSIVLWKPRELQKLMYGYGGPTTAEKANRIKVINRGM</sequence>
<dbReference type="RefSeq" id="XP_022467396.1">
    <property type="nucleotide sequence ID" value="XM_022626097.1"/>
</dbReference>
<reference evidence="2 3" key="1">
    <citation type="submission" date="2016-09" db="EMBL/GenBank/DDBJ databases">
        <authorList>
            <person name="Capua I."/>
            <person name="De Benedictis P."/>
            <person name="Joannis T."/>
            <person name="Lombin L.H."/>
            <person name="Cattoli G."/>
        </authorList>
    </citation>
    <scope>NUCLEOTIDE SEQUENCE [LARGE SCALE GENOMIC DNA]</scope>
    <source>
        <strain evidence="2 3">IMI 309357</strain>
    </source>
</reference>
<comment type="caution">
    <text evidence="2">The sequence shown here is derived from an EMBL/GenBank/DDBJ whole genome shotgun (WGS) entry which is preliminary data.</text>
</comment>
<proteinExistence type="predicted"/>
<accession>A0A1G4AM20</accession>
<dbReference type="OrthoDB" id="10380530at2759"/>
<evidence type="ECO:0000256" key="1">
    <source>
        <dbReference type="SAM" id="SignalP"/>
    </source>
</evidence>
<gene>
    <name evidence="2" type="ORF">CORC01_14491</name>
</gene>
<keyword evidence="1" id="KW-0732">Signal</keyword>
<dbReference type="EMBL" id="MJBS01000313">
    <property type="protein sequence ID" value="OHE90218.1"/>
    <property type="molecule type" value="Genomic_DNA"/>
</dbReference>
<feature type="signal peptide" evidence="1">
    <location>
        <begin position="1"/>
        <end position="17"/>
    </location>
</feature>
<dbReference type="AlphaFoldDB" id="A0A1G4AM20"/>
<protein>
    <submittedName>
        <fullName evidence="2">Uncharacterized protein</fullName>
    </submittedName>
</protein>
<name>A0A1G4AM20_9PEZI</name>